<reference evidence="6" key="1">
    <citation type="journal article" date="2020" name="Virus Evol.">
        <title>Divergent RNA viruses in Macrophomina phaseolina exhibit potential as virocontrol agents.</title>
        <authorList>
            <person name="Wang J."/>
            <person name="Ni Y."/>
            <person name="Liu X."/>
            <person name="Zhao H."/>
            <person name="Xiao Y."/>
            <person name="Xiao X."/>
            <person name="Li S."/>
            <person name="Liu H."/>
        </authorList>
    </citation>
    <scope>NUCLEOTIDE SEQUENCE</scope>
</reference>
<keyword evidence="3 5" id="KW-0547">Nucleotide-binding</keyword>
<dbReference type="GO" id="GO:0003723">
    <property type="term" value="F:RNA binding"/>
    <property type="evidence" value="ECO:0007669"/>
    <property type="project" value="InterPro"/>
</dbReference>
<sequence>MGKYSYYTNDSGTLSSCATRVFTLLGIQWEHSIYDAVDPAKFGVIADTFNKYVRSSWHPKLQIITYPFCYDGKMPPFNGWEQSDKELLLFVYNDHVAYALRMDICSRLRNLDSDLRTYKSRLAIKEMRDLLKSKYPLNRGRAGGKVFLDFDEVLPAIADNPISWCLAEQLSIAQNDWEQVAGLAVILLPYVSLAGEDIGLFLLQNSGYLFNQGFTDYIKSCKAIQQYTRMNGALPNYFRTDPQTACDRAWANQLYGLDVIGGRSELMHLDFTEETVMRLIDPALRAVPVYDIGEGRLYMSHSLYEKYEDEATEEAIREVIKDASDGVTLEAFDNWFDRRMYWGASGGAPGATITWKKNDEKLRVNKRGALLSIPRDYIRKVMNRWEKAVQWSVKALKFESGKLRSILNTSIESYIIQAFILDNFDKNTRNDTWYSSAHDMTARIANAYRRIGELEHNHGLMWDFADFNINHTFSGMIKLFNVTVKVLQERGEHATPPHIYVSAKEDLESALKWVRVARDNTYVKDNDTGFVSKLVRSLQSGERATSFVNAMRNHIDYLIVRKTAHNLFSRPFLQKKGDKQGDDVFLPVKNAVEATLACAIYNITGAAGQLSKITNDYHKPEAARGEYLRYAYDGRNRIVSGYPIRAMMGVIHGEFFDEPIPKPLERAATFMEQFAKLQRRGWIPPKTLLERIIKRNCHLVYTHEGVKNRVVPRLELVTLPAIFGGIGVTETISGAEMVQSQIPPLLKNTLQELSGYIAVYIPSGEGKTTLAKKLGQQVAVDHDELVGPAFLALRDNASLTGDWKPVNRYLRDCARGVTGRLLLTWGPDTAPAEGRLGEYTIMLRKPTALRANKANRAALLKNKRNLRLCDNWAQMFASVIDIVLTHGRLEAATETQLKIQVFESEHKPPKFMYPRIAATDILRRAKTHLADYDAVRSFGIPETGFVDDAALESALTAAYPKDPLYQAIADYARRLDLWQKTGCFKQRAVSIPKDDYNEIGRSAIYQFLNALGIIPGGSINYQSLSLNVEGYPITSRLTHFYNCIDRITALSGCSLGLVVRRLIDKQDTTKYSGNLGKLYSFLVILGQRKESLANLSLSYKETDTINDIRGFIDSTMANQNSDSDIGNRVFEYIVGQRSLLPPYNPGVNAEIISAIRASVLVVIENHYKYRITLEPIVFALWVQRVEFAALVFFFRNYQQAEGSVLLLD</sequence>
<evidence type="ECO:0000256" key="4">
    <source>
        <dbReference type="ARBA" id="ARBA00048744"/>
    </source>
</evidence>
<accession>A0A7S5WLW9</accession>
<proteinExistence type="predicted"/>
<keyword evidence="2 5" id="KW-0548">Nucleotidyltransferase</keyword>
<keyword evidence="5 6" id="KW-0696">RNA-directed RNA polymerase</keyword>
<dbReference type="InterPro" id="IPR001795">
    <property type="entry name" value="RNA-dir_pol_luteovirus"/>
</dbReference>
<keyword evidence="1 5" id="KW-0808">Transferase</keyword>
<dbReference type="EMBL" id="MT035916">
    <property type="protein sequence ID" value="QKO02088.1"/>
    <property type="molecule type" value="Genomic_RNA"/>
</dbReference>
<evidence type="ECO:0000256" key="5">
    <source>
        <dbReference type="RuleBase" id="RU364050"/>
    </source>
</evidence>
<dbReference type="SUPFAM" id="SSF56672">
    <property type="entry name" value="DNA/RNA polymerases"/>
    <property type="match status" value="1"/>
</dbReference>
<evidence type="ECO:0000256" key="1">
    <source>
        <dbReference type="ARBA" id="ARBA00022679"/>
    </source>
</evidence>
<comment type="catalytic activity">
    <reaction evidence="4 5">
        <text>RNA(n) + a ribonucleoside 5'-triphosphate = RNA(n+1) + diphosphate</text>
        <dbReference type="Rhea" id="RHEA:21248"/>
        <dbReference type="Rhea" id="RHEA-COMP:14527"/>
        <dbReference type="Rhea" id="RHEA-COMP:17342"/>
        <dbReference type="ChEBI" id="CHEBI:33019"/>
        <dbReference type="ChEBI" id="CHEBI:61557"/>
        <dbReference type="ChEBI" id="CHEBI:140395"/>
        <dbReference type="EC" id="2.7.7.48"/>
    </reaction>
</comment>
<evidence type="ECO:0000256" key="3">
    <source>
        <dbReference type="ARBA" id="ARBA00022741"/>
    </source>
</evidence>
<protein>
    <recommendedName>
        <fullName evidence="5">RNA-directed RNA polymerase</fullName>
        <ecNumber evidence="5">2.7.7.48</ecNumber>
    </recommendedName>
</protein>
<dbReference type="GO" id="GO:0000166">
    <property type="term" value="F:nucleotide binding"/>
    <property type="evidence" value="ECO:0007669"/>
    <property type="project" value="UniProtKB-KW"/>
</dbReference>
<keyword evidence="5" id="KW-0693">Viral RNA replication</keyword>
<dbReference type="Pfam" id="PF02123">
    <property type="entry name" value="RdRP_4"/>
    <property type="match status" value="1"/>
</dbReference>
<evidence type="ECO:0000313" key="6">
    <source>
        <dbReference type="EMBL" id="QKO02088.1"/>
    </source>
</evidence>
<dbReference type="GO" id="GO:0003968">
    <property type="term" value="F:RNA-directed RNA polymerase activity"/>
    <property type="evidence" value="ECO:0007669"/>
    <property type="project" value="UniProtKB-KW"/>
</dbReference>
<name>A0A7S5WLW9_9VIRU</name>
<evidence type="ECO:0000256" key="2">
    <source>
        <dbReference type="ARBA" id="ARBA00022695"/>
    </source>
</evidence>
<dbReference type="GO" id="GO:0006351">
    <property type="term" value="P:DNA-templated transcription"/>
    <property type="evidence" value="ECO:0007669"/>
    <property type="project" value="InterPro"/>
</dbReference>
<dbReference type="EC" id="2.7.7.48" evidence="5"/>
<dbReference type="InterPro" id="IPR043502">
    <property type="entry name" value="DNA/RNA_pol_sf"/>
</dbReference>
<organism evidence="6">
    <name type="scientific">Macrophomina phaseolina fusagravirus 4</name>
    <dbReference type="NCBI Taxonomy" id="2741670"/>
    <lineage>
        <taxon>Viruses</taxon>
        <taxon>Riboviria</taxon>
    </lineage>
</organism>